<dbReference type="RefSeq" id="WP_117679546.1">
    <property type="nucleotide sequence ID" value="NZ_QSRJ01000005.1"/>
</dbReference>
<name>A0A3E4QTE2_9ACTN</name>
<accession>A0A3E4QTE2</accession>
<proteinExistence type="predicted"/>
<gene>
    <name evidence="1" type="ORF">DXC81_05520</name>
</gene>
<organism evidence="1 2">
    <name type="scientific">Collinsella tanakaei</name>
    <dbReference type="NCBI Taxonomy" id="626935"/>
    <lineage>
        <taxon>Bacteria</taxon>
        <taxon>Bacillati</taxon>
        <taxon>Actinomycetota</taxon>
        <taxon>Coriobacteriia</taxon>
        <taxon>Coriobacteriales</taxon>
        <taxon>Coriobacteriaceae</taxon>
        <taxon>Collinsella</taxon>
    </lineage>
</organism>
<evidence type="ECO:0000313" key="2">
    <source>
        <dbReference type="Proteomes" id="UP000260943"/>
    </source>
</evidence>
<comment type="caution">
    <text evidence="1">The sequence shown here is derived from an EMBL/GenBank/DDBJ whole genome shotgun (WGS) entry which is preliminary data.</text>
</comment>
<dbReference type="EMBL" id="QSRJ01000005">
    <property type="protein sequence ID" value="RGL10489.1"/>
    <property type="molecule type" value="Genomic_DNA"/>
</dbReference>
<dbReference type="Proteomes" id="UP000260943">
    <property type="component" value="Unassembled WGS sequence"/>
</dbReference>
<sequence length="138" mass="15388">MKTPQQQRDEAVAAADAALGHLESAYDTLRSAGRWSLFDILGGDLFAALVKHGKIDKVNTELDAARDALRVFVQEIQDVDQGSALRVELGDFLTFADFFFDDPFSDLMVHARINDLKGEIENAIVQVRSVRERLLRLA</sequence>
<reference evidence="1 2" key="1">
    <citation type="submission" date="2018-08" db="EMBL/GenBank/DDBJ databases">
        <title>A genome reference for cultivated species of the human gut microbiota.</title>
        <authorList>
            <person name="Zou Y."/>
            <person name="Xue W."/>
            <person name="Luo G."/>
        </authorList>
    </citation>
    <scope>NUCLEOTIDE SEQUENCE [LARGE SCALE GENOMIC DNA]</scope>
    <source>
        <strain evidence="1 2">TF08-14</strain>
    </source>
</reference>
<dbReference type="AlphaFoldDB" id="A0A3E4QTE2"/>
<evidence type="ECO:0000313" key="1">
    <source>
        <dbReference type="EMBL" id="RGL10489.1"/>
    </source>
</evidence>
<protein>
    <submittedName>
        <fullName evidence="1">Uncharacterized protein</fullName>
    </submittedName>
</protein>